<evidence type="ECO:0000256" key="4">
    <source>
        <dbReference type="ARBA" id="ARBA00022603"/>
    </source>
</evidence>
<dbReference type="InterPro" id="IPR015507">
    <property type="entry name" value="rRNA-MeTfrase_E"/>
</dbReference>
<comment type="similarity">
    <text evidence="9">Belongs to the class I-like SAM-binding methyltransferase superfamily. RNA methyltransferase RlmE family. TRM7 subfamily.</text>
</comment>
<feature type="binding site" evidence="9">
    <location>
        <position position="159"/>
    </location>
    <ligand>
        <name>S-adenosyl-L-methionine</name>
        <dbReference type="ChEBI" id="CHEBI:59789"/>
    </ligand>
</feature>
<dbReference type="Gene3D" id="3.40.50.150">
    <property type="entry name" value="Vaccinia Virus protein VP39"/>
    <property type="match status" value="1"/>
</dbReference>
<dbReference type="GO" id="GO:0002128">
    <property type="term" value="P:tRNA nucleoside ribose methylation"/>
    <property type="evidence" value="ECO:0007669"/>
    <property type="project" value="UniProtKB-UniRule"/>
</dbReference>
<keyword evidence="7 9" id="KW-0819">tRNA processing</keyword>
<proteinExistence type="inferred from homology"/>
<protein>
    <recommendedName>
        <fullName evidence="9">Putative tRNA (cytidine(32)/guanosine(34)-2'-O)-methyltransferase</fullName>
        <ecNumber evidence="9">2.1.1.205</ecNumber>
    </recommendedName>
    <alternativeName>
        <fullName evidence="9">2'-O-ribose RNA methyltransferase TRM7 homolog</fullName>
    </alternativeName>
</protein>
<keyword evidence="6 9" id="KW-0949">S-adenosyl-L-methionine</keyword>
<feature type="domain" description="Ribosomal RNA methyltransferase FtsJ" evidence="11">
    <location>
        <begin position="127"/>
        <end position="311"/>
    </location>
</feature>
<evidence type="ECO:0000259" key="11">
    <source>
        <dbReference type="Pfam" id="PF01728"/>
    </source>
</evidence>
<keyword evidence="3 9" id="KW-0963">Cytoplasm</keyword>
<dbReference type="Proteomes" id="UP000580250">
    <property type="component" value="Unassembled WGS sequence"/>
</dbReference>
<dbReference type="SUPFAM" id="SSF53335">
    <property type="entry name" value="S-adenosyl-L-methionine-dependent methyltransferases"/>
    <property type="match status" value="1"/>
</dbReference>
<dbReference type="EC" id="2.1.1.205" evidence="9"/>
<name>A0A6V7UL50_MELEN</name>
<comment type="catalytic activity">
    <reaction evidence="8 9">
        <text>cytidine(32)/guanosine(34) in tRNA + 2 S-adenosyl-L-methionine = 2'-O-methylcytidine(32)/2'-O-methylguanosine(34) in tRNA + 2 S-adenosyl-L-homocysteine + 2 H(+)</text>
        <dbReference type="Rhea" id="RHEA:42396"/>
        <dbReference type="Rhea" id="RHEA-COMP:10246"/>
        <dbReference type="Rhea" id="RHEA-COMP:10247"/>
        <dbReference type="ChEBI" id="CHEBI:15378"/>
        <dbReference type="ChEBI" id="CHEBI:57856"/>
        <dbReference type="ChEBI" id="CHEBI:59789"/>
        <dbReference type="ChEBI" id="CHEBI:74269"/>
        <dbReference type="ChEBI" id="CHEBI:74445"/>
        <dbReference type="ChEBI" id="CHEBI:74495"/>
        <dbReference type="ChEBI" id="CHEBI:82748"/>
        <dbReference type="EC" id="2.1.1.205"/>
    </reaction>
</comment>
<dbReference type="InterPro" id="IPR029063">
    <property type="entry name" value="SAM-dependent_MTases_sf"/>
</dbReference>
<keyword evidence="5 9" id="KW-0808">Transferase</keyword>
<evidence type="ECO:0000256" key="3">
    <source>
        <dbReference type="ARBA" id="ARBA00022490"/>
    </source>
</evidence>
<dbReference type="HAMAP" id="MF_03162">
    <property type="entry name" value="RNA_methyltr_E_TRM7"/>
    <property type="match status" value="1"/>
</dbReference>
<accession>A0A6V7UL50</accession>
<keyword evidence="10" id="KW-0812">Transmembrane</keyword>
<comment type="caution">
    <text evidence="12">The sequence shown here is derived from an EMBL/GenBank/DDBJ whole genome shotgun (WGS) entry which is preliminary data.</text>
</comment>
<feature type="binding site" evidence="9">
    <location>
        <position position="187"/>
    </location>
    <ligand>
        <name>S-adenosyl-L-methionine</name>
        <dbReference type="ChEBI" id="CHEBI:59789"/>
    </ligand>
</feature>
<dbReference type="GO" id="GO:0005634">
    <property type="term" value="C:nucleus"/>
    <property type="evidence" value="ECO:0007669"/>
    <property type="project" value="UniProtKB-SubCell"/>
</dbReference>
<dbReference type="PANTHER" id="PTHR10920:SF12">
    <property type="entry name" value="TRNA (CYTIDINE(32)_GUANOSINE(34)-2'-O)-METHYLTRANSFERASE-RELATED"/>
    <property type="match status" value="1"/>
</dbReference>
<dbReference type="GO" id="GO:0005737">
    <property type="term" value="C:cytoplasm"/>
    <property type="evidence" value="ECO:0007669"/>
    <property type="project" value="UniProtKB-SubCell"/>
</dbReference>
<evidence type="ECO:0000313" key="13">
    <source>
        <dbReference type="Proteomes" id="UP000580250"/>
    </source>
</evidence>
<dbReference type="EMBL" id="CAJEWN010000081">
    <property type="protein sequence ID" value="CAD2160689.1"/>
    <property type="molecule type" value="Genomic_DNA"/>
</dbReference>
<dbReference type="PANTHER" id="PTHR10920">
    <property type="entry name" value="RIBOSOMAL RNA METHYLTRANSFERASE"/>
    <property type="match status" value="1"/>
</dbReference>
<feature type="binding site" evidence="9">
    <location>
        <position position="203"/>
    </location>
    <ligand>
        <name>S-adenosyl-L-methionine</name>
        <dbReference type="ChEBI" id="CHEBI:59789"/>
    </ligand>
</feature>
<reference evidence="12 13" key="1">
    <citation type="submission" date="2020-08" db="EMBL/GenBank/DDBJ databases">
        <authorList>
            <person name="Koutsovoulos G."/>
            <person name="Danchin GJ E."/>
        </authorList>
    </citation>
    <scope>NUCLEOTIDE SEQUENCE [LARGE SCALE GENOMIC DNA]</scope>
</reference>
<keyword evidence="10" id="KW-0472">Membrane</keyword>
<evidence type="ECO:0000256" key="5">
    <source>
        <dbReference type="ARBA" id="ARBA00022679"/>
    </source>
</evidence>
<evidence type="ECO:0000256" key="2">
    <source>
        <dbReference type="ARBA" id="ARBA00004496"/>
    </source>
</evidence>
<keyword evidence="4 9" id="KW-0489">Methyltransferase</keyword>
<feature type="binding site" evidence="9">
    <location>
        <position position="228"/>
    </location>
    <ligand>
        <name>S-adenosyl-L-methionine</name>
        <dbReference type="ChEBI" id="CHEBI:59789"/>
    </ligand>
</feature>
<dbReference type="InterPro" id="IPR050082">
    <property type="entry name" value="RNA_methyltr_RlmE"/>
</dbReference>
<keyword evidence="10" id="KW-1133">Transmembrane helix</keyword>
<dbReference type="InterPro" id="IPR002877">
    <property type="entry name" value="RNA_MeTrfase_FtsJ_dom"/>
</dbReference>
<dbReference type="FunFam" id="3.40.50.150:FF:000040">
    <property type="entry name" value="Putative ribosomal RNA methyltransferase 1"/>
    <property type="match status" value="1"/>
</dbReference>
<evidence type="ECO:0000256" key="1">
    <source>
        <dbReference type="ARBA" id="ARBA00004123"/>
    </source>
</evidence>
<evidence type="ECO:0000256" key="8">
    <source>
        <dbReference type="ARBA" id="ARBA00048902"/>
    </source>
</evidence>
<sequence>MAQGCHGLRETDSKNLPKLDPTFFLLIPLTEAGGFLTGPDFFQPLTSLVLLLSCYPFWKFMAKALFDFSINKSRSLILFFLLCLFIKPSLLFSHIYILLELNYSNSMGKTSKDKRDIYYRLAKEKGWRARSAFKLLQLDESFNVFKDVTRAVDLCAAPGSWSQVLSSKLYLNKDEEERKQVKIVAVDLQPMSALPGVIQIQGDITEDATAEKIISHSDGQLAQLVVCDGAPDVTGLHAFDEYLQSQLVFSAFNITSCILTPGGTFISKIFRAKNVNIIYAQMSQFFKEVNCCKPKSSRQSSCEAFIICQKYSPPEGYEPTLCNPILSASYYDCISSLKSPTNRALVPFMACGDLSGFDSDRTYPLELSKISEKFSDWKYIPRSVVQPPTEPAYKKALGLKKDGSMLNVEDKQSKHLNERRVNTNLKDDDEVVDEEQIFYDECDENCLSILNISD</sequence>
<dbReference type="Pfam" id="PF01728">
    <property type="entry name" value="FtsJ"/>
    <property type="match status" value="1"/>
</dbReference>
<dbReference type="InterPro" id="IPR028590">
    <property type="entry name" value="RNA_methyltr_E_TRM7"/>
</dbReference>
<feature type="active site" description="Proton acceptor" evidence="9">
    <location>
        <position position="268"/>
    </location>
</feature>
<organism evidence="12 13">
    <name type="scientific">Meloidogyne enterolobii</name>
    <name type="common">Root-knot nematode worm</name>
    <name type="synonym">Meloidogyne mayaguensis</name>
    <dbReference type="NCBI Taxonomy" id="390850"/>
    <lineage>
        <taxon>Eukaryota</taxon>
        <taxon>Metazoa</taxon>
        <taxon>Ecdysozoa</taxon>
        <taxon>Nematoda</taxon>
        <taxon>Chromadorea</taxon>
        <taxon>Rhabditida</taxon>
        <taxon>Tylenchina</taxon>
        <taxon>Tylenchomorpha</taxon>
        <taxon>Tylenchoidea</taxon>
        <taxon>Meloidogynidae</taxon>
        <taxon>Meloidogyninae</taxon>
        <taxon>Meloidogyne</taxon>
    </lineage>
</organism>
<dbReference type="GO" id="GO:0002181">
    <property type="term" value="P:cytoplasmic translation"/>
    <property type="evidence" value="ECO:0007669"/>
    <property type="project" value="UniProtKB-UniRule"/>
</dbReference>
<gene>
    <name evidence="12" type="ORF">MENT_LOCUS14398</name>
</gene>
<evidence type="ECO:0000256" key="9">
    <source>
        <dbReference type="HAMAP-Rule" id="MF_03162"/>
    </source>
</evidence>
<dbReference type="AlphaFoldDB" id="A0A6V7UL50"/>
<evidence type="ECO:0000313" key="12">
    <source>
        <dbReference type="EMBL" id="CAD2160689.1"/>
    </source>
</evidence>
<comment type="subcellular location">
    <subcellularLocation>
        <location evidence="2 9">Cytoplasm</location>
    </subcellularLocation>
    <subcellularLocation>
        <location evidence="1">Nucleus</location>
    </subcellularLocation>
</comment>
<evidence type="ECO:0000256" key="10">
    <source>
        <dbReference type="SAM" id="Phobius"/>
    </source>
</evidence>
<feature type="transmembrane region" description="Helical" evidence="10">
    <location>
        <begin position="78"/>
        <end position="99"/>
    </location>
</feature>
<evidence type="ECO:0000256" key="7">
    <source>
        <dbReference type="ARBA" id="ARBA00022694"/>
    </source>
</evidence>
<comment type="function">
    <text evidence="9">Methylates the 2'-O-ribose of nucleotides at positions 32 and 34 of the tRNA anticodon loop of substrate tRNAs.</text>
</comment>
<dbReference type="GO" id="GO:0106340">
    <property type="term" value="F:tRNA (guanosine(34)-2'-O)-methyltransferase activity"/>
    <property type="evidence" value="ECO:0007669"/>
    <property type="project" value="UniProtKB-ARBA"/>
</dbReference>
<evidence type="ECO:0000256" key="6">
    <source>
        <dbReference type="ARBA" id="ARBA00022691"/>
    </source>
</evidence>
<dbReference type="HAMAP" id="MF_01547">
    <property type="entry name" value="RNA_methyltr_E"/>
    <property type="match status" value="1"/>
</dbReference>
<feature type="binding site" evidence="9">
    <location>
        <position position="161"/>
    </location>
    <ligand>
        <name>S-adenosyl-L-methionine</name>
        <dbReference type="ChEBI" id="CHEBI:59789"/>
    </ligand>
</feature>
<dbReference type="OrthoDB" id="289250at2759"/>